<dbReference type="GeneID" id="18815208"/>
<proteinExistence type="predicted"/>
<dbReference type="RefSeq" id="XP_007320023.1">
    <property type="nucleotide sequence ID" value="XM_007319961.1"/>
</dbReference>
<protein>
    <submittedName>
        <fullName evidence="1">Uncharacterized protein</fullName>
    </submittedName>
</protein>
<sequence>MTTAHNTSNLWIISKLCREKVLQVVTGEELKPSPGKPTSLEDPEITWILEHEKAHGIIQDHISNALLMRTGDLTSSKELLDKLDHIAKIQTIDSHLPGIKLGVDTKLIDFVLLQSLSCTPKWQVFQLLVINTIEEDKLIFDAVEIWTTAEVAQQSGNTPRGSE</sequence>
<dbReference type="EMBL" id="GL945436">
    <property type="protein sequence ID" value="EGO22783.1"/>
    <property type="molecule type" value="Genomic_DNA"/>
</dbReference>
<name>F8P0U9_SERL9</name>
<accession>F8P0U9</accession>
<dbReference type="AlphaFoldDB" id="F8P0U9"/>
<dbReference type="Proteomes" id="UP000008064">
    <property type="component" value="Unassembled WGS sequence"/>
</dbReference>
<reference evidence="1" key="1">
    <citation type="submission" date="2011-04" db="EMBL/GenBank/DDBJ databases">
        <title>Evolution of plant cell wall degrading machinery underlies the functional diversity of forest fungi.</title>
        <authorList>
            <consortium name="US DOE Joint Genome Institute (JGI-PGF)"/>
            <person name="Eastwood D.C."/>
            <person name="Floudas D."/>
            <person name="Binder M."/>
            <person name="Majcherczyk A."/>
            <person name="Schneider P."/>
            <person name="Aerts A."/>
            <person name="Asiegbu F.O."/>
            <person name="Baker S.E."/>
            <person name="Barry K."/>
            <person name="Bendiksby M."/>
            <person name="Blumentritt M."/>
            <person name="Coutinho P.M."/>
            <person name="Cullen D."/>
            <person name="Cullen D."/>
            <person name="Gathman A."/>
            <person name="Goodell B."/>
            <person name="Henrissat B."/>
            <person name="Ihrmark K."/>
            <person name="Kauserud H."/>
            <person name="Kohler A."/>
            <person name="LaButti K."/>
            <person name="Lapidus A."/>
            <person name="Lavin J.L."/>
            <person name="Lee Y.-H."/>
            <person name="Lindquist E."/>
            <person name="Lilly W."/>
            <person name="Lucas S."/>
            <person name="Morin E."/>
            <person name="Murat C."/>
            <person name="Oguiza J.A."/>
            <person name="Park J."/>
            <person name="Pisabarro A.G."/>
            <person name="Riley R."/>
            <person name="Rosling A."/>
            <person name="Salamov A."/>
            <person name="Schmidt O."/>
            <person name="Schmutz J."/>
            <person name="Skrede I."/>
            <person name="Stenlid J."/>
            <person name="Wiebenga A."/>
            <person name="Xie X."/>
            <person name="Kues U."/>
            <person name="Hibbett D.S."/>
            <person name="Hoffmeister D."/>
            <person name="Hogberg N."/>
            <person name="Martin F."/>
            <person name="Grigoriev I.V."/>
            <person name="Watkinson S.C."/>
        </authorList>
    </citation>
    <scope>NUCLEOTIDE SEQUENCE</scope>
    <source>
        <strain evidence="1">S7.9</strain>
    </source>
</reference>
<dbReference type="KEGG" id="sla:SERLADRAFT_439547"/>
<organism>
    <name type="scientific">Serpula lacrymans var. lacrymans (strain S7.9)</name>
    <name type="common">Dry rot fungus</name>
    <dbReference type="NCBI Taxonomy" id="578457"/>
    <lineage>
        <taxon>Eukaryota</taxon>
        <taxon>Fungi</taxon>
        <taxon>Dikarya</taxon>
        <taxon>Basidiomycota</taxon>
        <taxon>Agaricomycotina</taxon>
        <taxon>Agaricomycetes</taxon>
        <taxon>Agaricomycetidae</taxon>
        <taxon>Boletales</taxon>
        <taxon>Coniophorineae</taxon>
        <taxon>Serpulaceae</taxon>
        <taxon>Serpula</taxon>
    </lineage>
</organism>
<dbReference type="HOGENOM" id="CLU_111685_0_0_1"/>
<evidence type="ECO:0000313" key="1">
    <source>
        <dbReference type="EMBL" id="EGO22783.1"/>
    </source>
</evidence>
<gene>
    <name evidence="1" type="ORF">SERLADRAFT_439547</name>
</gene>